<name>A0A1H9V4D0_9SPHI</name>
<evidence type="ECO:0000259" key="2">
    <source>
        <dbReference type="PROSITE" id="PS50943"/>
    </source>
</evidence>
<dbReference type="GO" id="GO:0003677">
    <property type="term" value="F:DNA binding"/>
    <property type="evidence" value="ECO:0007669"/>
    <property type="project" value="UniProtKB-KW"/>
</dbReference>
<dbReference type="Proteomes" id="UP000199572">
    <property type="component" value="Unassembled WGS sequence"/>
</dbReference>
<sequence>MLDIGITLRKYRDSCGYSQQFVANCLEISRVSYRKWENNEVDFSINQLEKISEFYSIPIDQIIKDSYMVVGYMIKHSSTK</sequence>
<protein>
    <submittedName>
        <fullName evidence="3">DNA-binding transcriptional regulator, XRE-family HTH domain</fullName>
    </submittedName>
</protein>
<dbReference type="SUPFAM" id="SSF47413">
    <property type="entry name" value="lambda repressor-like DNA-binding domains"/>
    <property type="match status" value="1"/>
</dbReference>
<dbReference type="CDD" id="cd00093">
    <property type="entry name" value="HTH_XRE"/>
    <property type="match status" value="1"/>
</dbReference>
<feature type="domain" description="HTH cro/C1-type" evidence="2">
    <location>
        <begin position="8"/>
        <end position="62"/>
    </location>
</feature>
<dbReference type="PANTHER" id="PTHR46558">
    <property type="entry name" value="TRACRIPTIONAL REGULATORY PROTEIN-RELATED-RELATED"/>
    <property type="match status" value="1"/>
</dbReference>
<dbReference type="InterPro" id="IPR010982">
    <property type="entry name" value="Lambda_DNA-bd_dom_sf"/>
</dbReference>
<dbReference type="STRING" id="390241.SAMN04488023_13733"/>
<evidence type="ECO:0000256" key="1">
    <source>
        <dbReference type="ARBA" id="ARBA00023125"/>
    </source>
</evidence>
<dbReference type="InterPro" id="IPR001387">
    <property type="entry name" value="Cro/C1-type_HTH"/>
</dbReference>
<organism evidence="3 4">
    <name type="scientific">Pedobacter rhizosphaerae</name>
    <dbReference type="NCBI Taxonomy" id="390241"/>
    <lineage>
        <taxon>Bacteria</taxon>
        <taxon>Pseudomonadati</taxon>
        <taxon>Bacteroidota</taxon>
        <taxon>Sphingobacteriia</taxon>
        <taxon>Sphingobacteriales</taxon>
        <taxon>Sphingobacteriaceae</taxon>
        <taxon>Pedobacter</taxon>
    </lineage>
</organism>
<accession>A0A1H9V4D0</accession>
<dbReference type="Gene3D" id="1.10.260.40">
    <property type="entry name" value="lambda repressor-like DNA-binding domains"/>
    <property type="match status" value="1"/>
</dbReference>
<evidence type="ECO:0000313" key="3">
    <source>
        <dbReference type="EMBL" id="SES16419.1"/>
    </source>
</evidence>
<reference evidence="3 4" key="1">
    <citation type="submission" date="2016-10" db="EMBL/GenBank/DDBJ databases">
        <authorList>
            <person name="de Groot N.N."/>
        </authorList>
    </citation>
    <scope>NUCLEOTIDE SEQUENCE [LARGE SCALE GENOMIC DNA]</scope>
    <source>
        <strain evidence="3 4">DSM 18610</strain>
    </source>
</reference>
<keyword evidence="4" id="KW-1185">Reference proteome</keyword>
<dbReference type="EMBL" id="FOGG01000037">
    <property type="protein sequence ID" value="SES16419.1"/>
    <property type="molecule type" value="Genomic_DNA"/>
</dbReference>
<evidence type="ECO:0000313" key="4">
    <source>
        <dbReference type="Proteomes" id="UP000199572"/>
    </source>
</evidence>
<dbReference type="PANTHER" id="PTHR46558:SF15">
    <property type="entry name" value="HELIX-TURN-HELIX DOMAIN PROTEIN"/>
    <property type="match status" value="1"/>
</dbReference>
<proteinExistence type="predicted"/>
<dbReference type="PROSITE" id="PS50943">
    <property type="entry name" value="HTH_CROC1"/>
    <property type="match status" value="1"/>
</dbReference>
<keyword evidence="1 3" id="KW-0238">DNA-binding</keyword>
<dbReference type="AlphaFoldDB" id="A0A1H9V4D0"/>
<dbReference type="SMART" id="SM00530">
    <property type="entry name" value="HTH_XRE"/>
    <property type="match status" value="1"/>
</dbReference>
<dbReference type="Pfam" id="PF01381">
    <property type="entry name" value="HTH_3"/>
    <property type="match status" value="1"/>
</dbReference>
<gene>
    <name evidence="3" type="ORF">SAMN04488023_13733</name>
</gene>